<keyword evidence="5" id="KW-0597">Phosphoprotein</keyword>
<feature type="binding site" evidence="15">
    <location>
        <position position="349"/>
    </location>
    <ligand>
        <name>Fe cation</name>
        <dbReference type="ChEBI" id="CHEBI:24875"/>
    </ligand>
</feature>
<keyword evidence="7" id="KW-0560">Oxidoreductase</keyword>
<dbReference type="FunFam" id="1.10.800.10:FF:000001">
    <property type="entry name" value="tryptophan 5-hydroxylase 1"/>
    <property type="match status" value="1"/>
</dbReference>
<comment type="subunit">
    <text evidence="14">Interacts with DNAJC12.</text>
</comment>
<evidence type="ECO:0000256" key="1">
    <source>
        <dbReference type="ARBA" id="ARBA00001954"/>
    </source>
</evidence>
<dbReference type="InterPro" id="IPR019773">
    <property type="entry name" value="Tyrosine_3-monooxygenase-like"/>
</dbReference>
<feature type="binding site" evidence="16">
    <location>
        <position position="342"/>
    </location>
    <ligand>
        <name>L-tryptophan</name>
        <dbReference type="ChEBI" id="CHEBI:57912"/>
    </ligand>
</feature>
<organism evidence="20 21">
    <name type="scientific">Heterocephalus glaber</name>
    <name type="common">Naked mole rat</name>
    <dbReference type="NCBI Taxonomy" id="10181"/>
    <lineage>
        <taxon>Eukaryota</taxon>
        <taxon>Metazoa</taxon>
        <taxon>Chordata</taxon>
        <taxon>Craniata</taxon>
        <taxon>Vertebrata</taxon>
        <taxon>Euteleostomi</taxon>
        <taxon>Mammalia</taxon>
        <taxon>Eutheria</taxon>
        <taxon>Euarchontoglires</taxon>
        <taxon>Glires</taxon>
        <taxon>Rodentia</taxon>
        <taxon>Hystricomorpha</taxon>
        <taxon>Bathyergidae</taxon>
        <taxon>Heterocephalus</taxon>
    </lineage>
</organism>
<feature type="domain" description="Biopterin-dependent aromatic amino acid hydroxylase family profile" evidence="18">
    <location>
        <begin position="166"/>
        <end position="516"/>
    </location>
</feature>
<feature type="binding site" evidence="15">
    <location>
        <position position="394"/>
    </location>
    <ligand>
        <name>Fe cation</name>
        <dbReference type="ChEBI" id="CHEBI:24875"/>
    </ligand>
</feature>
<dbReference type="InterPro" id="IPR041904">
    <property type="entry name" value="TrpOH_cat"/>
</dbReference>
<dbReference type="GO" id="GO:0009072">
    <property type="term" value="P:aromatic amino acid metabolic process"/>
    <property type="evidence" value="ECO:0007669"/>
    <property type="project" value="InterPro"/>
</dbReference>
<keyword evidence="9" id="KW-0503">Monooxygenase</keyword>
<evidence type="ECO:0000256" key="7">
    <source>
        <dbReference type="ARBA" id="ARBA00023002"/>
    </source>
</evidence>
<evidence type="ECO:0000256" key="16">
    <source>
        <dbReference type="PIRSR" id="PIRSR601273-1"/>
    </source>
</evidence>
<dbReference type="InterPro" id="IPR036951">
    <property type="entry name" value="ArAA_hydroxylase_sf"/>
</dbReference>
<evidence type="ECO:0000256" key="4">
    <source>
        <dbReference type="ARBA" id="ARBA00012002"/>
    </source>
</evidence>
<dbReference type="PROSITE" id="PS51671">
    <property type="entry name" value="ACT"/>
    <property type="match status" value="1"/>
</dbReference>
<evidence type="ECO:0000259" key="19">
    <source>
        <dbReference type="PROSITE" id="PS51671"/>
    </source>
</evidence>
<evidence type="ECO:0000256" key="10">
    <source>
        <dbReference type="ARBA" id="ARBA00023094"/>
    </source>
</evidence>
<keyword evidence="6 15" id="KW-0479">Metal-binding</keyword>
<evidence type="ECO:0000256" key="15">
    <source>
        <dbReference type="PIRSR" id="PIRSR000336-1"/>
    </source>
</evidence>
<feature type="binding site" evidence="16">
    <location>
        <position position="312"/>
    </location>
    <ligand>
        <name>L-tryptophan</name>
        <dbReference type="ChEBI" id="CHEBI:57912"/>
    </ligand>
</feature>
<dbReference type="Gene3D" id="1.10.800.10">
    <property type="entry name" value="Aromatic amino acid hydroxylase"/>
    <property type="match status" value="1"/>
</dbReference>
<evidence type="ECO:0000256" key="8">
    <source>
        <dbReference type="ARBA" id="ARBA00023004"/>
    </source>
</evidence>
<dbReference type="GO" id="GO:0043005">
    <property type="term" value="C:neuron projection"/>
    <property type="evidence" value="ECO:0007669"/>
    <property type="project" value="TreeGrafter"/>
</dbReference>
<feature type="domain" description="ACT" evidence="19">
    <location>
        <begin position="88"/>
        <end position="163"/>
    </location>
</feature>
<dbReference type="PRINTS" id="PR00372">
    <property type="entry name" value="FYWHYDRXLASE"/>
</dbReference>
<dbReference type="InParanoid" id="G5BSX5"/>
<evidence type="ECO:0000259" key="18">
    <source>
        <dbReference type="PROSITE" id="PS51410"/>
    </source>
</evidence>
<keyword evidence="8 15" id="KW-0408">Iron</keyword>
<evidence type="ECO:0000256" key="17">
    <source>
        <dbReference type="PIRSR" id="PIRSR601273-2"/>
    </source>
</evidence>
<evidence type="ECO:0000256" key="5">
    <source>
        <dbReference type="ARBA" id="ARBA00022553"/>
    </source>
</evidence>
<dbReference type="UniPathway" id="UPA00846">
    <property type="reaction ID" value="UER00799"/>
</dbReference>
<dbReference type="InterPro" id="IPR001273">
    <property type="entry name" value="ArAA_hydroxylase"/>
</dbReference>
<dbReference type="GO" id="GO:0005506">
    <property type="term" value="F:iron ion binding"/>
    <property type="evidence" value="ECO:0007669"/>
    <property type="project" value="InterPro"/>
</dbReference>
<dbReference type="GO" id="GO:0004510">
    <property type="term" value="F:tryptophan 5-monooxygenase activity"/>
    <property type="evidence" value="ECO:0007669"/>
    <property type="project" value="UniProtKB-EC"/>
</dbReference>
<dbReference type="FunCoup" id="G5BSX5">
    <property type="interactions" value="132"/>
</dbReference>
<comment type="similarity">
    <text evidence="3">Belongs to the biopterin-dependent aromatic amino acid hydroxylase family.</text>
</comment>
<proteinExistence type="inferred from homology"/>
<dbReference type="SUPFAM" id="SSF55021">
    <property type="entry name" value="ACT-like"/>
    <property type="match status" value="1"/>
</dbReference>
<evidence type="ECO:0000256" key="2">
    <source>
        <dbReference type="ARBA" id="ARBA00004783"/>
    </source>
</evidence>
<accession>G5BSX5</accession>
<dbReference type="CDD" id="cd04929">
    <property type="entry name" value="ACT_TPH"/>
    <property type="match status" value="1"/>
</dbReference>
<dbReference type="PROSITE" id="PS00367">
    <property type="entry name" value="BH4_AAA_HYDROXYL_1"/>
    <property type="match status" value="1"/>
</dbReference>
<evidence type="ECO:0000313" key="20">
    <source>
        <dbReference type="EMBL" id="EHB12385.1"/>
    </source>
</evidence>
<sequence>MQPAMMMFSSKYWARRGFSLDSAVPEEHQLLGSLTGEKSNYGKLWNTNNYCVFDFLKLNKASSSKNDEKKGNKGSSKSETSAESGKTAVIFSLKNEVGGLVKALRLFQEKHVNMVHIESRRSRRRSSEVEIFVDCECGKTEFSELIQLLKFQTTIVTLNPPENIWTEEEGKGRFCLLKLEDVPWFPRKISELDRCSHRVLMYGTELDADHPGFKDNVYRQRRKYFVDVAMSYKYGQPIPRVEYTEEETKTWGIVFRELSKLYPTHACLEYLKNFPLLTKYCGYREDNVPQLEDVSAFLKERSGFMVRPVAGYLSPRDFLAGLAYRVFHCTQYVRHGSDPLYTPEPDTCHELLGHVPLLADPKFAQFSQEIGLASLGASDEDVQKLATCYFFTIEFGLCKQEGQLRAYGAGLLSSIGELKHALSDKACVKAFDPKTTCLQECLITTFQEAYFVSESFEEAKEKMRDFAKSITRPFSVYFNPYTQSIEILKDTRSIENVVQDLRSDLNTVCDALNKMNQYLGI</sequence>
<dbReference type="InterPro" id="IPR002912">
    <property type="entry name" value="ACT_dom"/>
</dbReference>
<dbReference type="Pfam" id="PF00351">
    <property type="entry name" value="Biopterin_H"/>
    <property type="match status" value="1"/>
</dbReference>
<dbReference type="InterPro" id="IPR036329">
    <property type="entry name" value="Aro-AA_hydroxylase_C_sf"/>
</dbReference>
<evidence type="ECO:0000256" key="13">
    <source>
        <dbReference type="ARBA" id="ARBA00048860"/>
    </source>
</evidence>
<comment type="catalytic activity">
    <reaction evidence="13">
        <text>(6R)-L-erythro-5,6,7,8-tetrahydrobiopterin + L-tryptophan + O2 = 5-hydroxy-L-tryptophan + (4aS,6R)-4a-hydroxy-L-erythro-5,6,7,8-tetrahydrobiopterin</text>
        <dbReference type="Rhea" id="RHEA:16709"/>
        <dbReference type="ChEBI" id="CHEBI:15379"/>
        <dbReference type="ChEBI" id="CHEBI:15642"/>
        <dbReference type="ChEBI" id="CHEBI:57912"/>
        <dbReference type="ChEBI" id="CHEBI:58266"/>
        <dbReference type="ChEBI" id="CHEBI:59560"/>
        <dbReference type="EC" id="1.14.16.4"/>
    </reaction>
</comment>
<dbReference type="NCBIfam" id="TIGR01270">
    <property type="entry name" value="Trp_5_monoox"/>
    <property type="match status" value="1"/>
</dbReference>
<dbReference type="PANTHER" id="PTHR11473">
    <property type="entry name" value="AROMATIC AMINO ACID HYDROXYLASE"/>
    <property type="match status" value="1"/>
</dbReference>
<dbReference type="InterPro" id="IPR045865">
    <property type="entry name" value="ACT-like_dom_sf"/>
</dbReference>
<evidence type="ECO:0000256" key="12">
    <source>
        <dbReference type="ARBA" id="ARBA00042662"/>
    </source>
</evidence>
<feature type="binding site" evidence="16">
    <location>
        <position position="334"/>
    </location>
    <ligand>
        <name>L-tryptophan</name>
        <dbReference type="ChEBI" id="CHEBI:57912"/>
    </ligand>
</feature>
<dbReference type="eggNOG" id="KOG3820">
    <property type="taxonomic scope" value="Eukaryota"/>
</dbReference>
<dbReference type="CDD" id="cd03346">
    <property type="entry name" value="eu_TrpOH"/>
    <property type="match status" value="1"/>
</dbReference>
<evidence type="ECO:0000313" key="21">
    <source>
        <dbReference type="Proteomes" id="UP000006813"/>
    </source>
</evidence>
<dbReference type="EC" id="1.14.16.4" evidence="4"/>
<dbReference type="PIRSF" id="PIRSF000336">
    <property type="entry name" value="TH"/>
    <property type="match status" value="1"/>
</dbReference>
<dbReference type="STRING" id="10181.G5BSX5"/>
<dbReference type="PANTHER" id="PTHR11473:SF16">
    <property type="entry name" value="TRYPTOPHAN 5-HYDROXYLASE 2"/>
    <property type="match status" value="1"/>
</dbReference>
<dbReference type="GO" id="GO:0042427">
    <property type="term" value="P:serotonin biosynthetic process"/>
    <property type="evidence" value="ECO:0007669"/>
    <property type="project" value="UniProtKB-UniPathway"/>
</dbReference>
<feature type="binding site" evidence="16">
    <location>
        <position position="413"/>
    </location>
    <ligand>
        <name>L-tryptophan</name>
        <dbReference type="ChEBI" id="CHEBI:57912"/>
    </ligand>
</feature>
<evidence type="ECO:0000256" key="9">
    <source>
        <dbReference type="ARBA" id="ARBA00023033"/>
    </source>
</evidence>
<keyword evidence="10" id="KW-0724">Serotonin biosynthesis</keyword>
<name>G5BSX5_HETGA</name>
<dbReference type="InterPro" id="IPR018301">
    <property type="entry name" value="ArAA_hydroxylase_Fe/CU_BS"/>
</dbReference>
<gene>
    <name evidence="20" type="ORF">GW7_18221</name>
</gene>
<evidence type="ECO:0000256" key="11">
    <source>
        <dbReference type="ARBA" id="ARBA00040889"/>
    </source>
</evidence>
<comment type="cofactor">
    <cofactor evidence="1 17">
        <name>Fe(2+)</name>
        <dbReference type="ChEBI" id="CHEBI:29033"/>
    </cofactor>
</comment>
<dbReference type="InterPro" id="IPR019774">
    <property type="entry name" value="Aromatic-AA_hydroxylase_C"/>
</dbReference>
<evidence type="ECO:0000256" key="14">
    <source>
        <dbReference type="ARBA" id="ARBA00062416"/>
    </source>
</evidence>
<comment type="pathway">
    <text evidence="2">Aromatic compound metabolism; serotonin biosynthesis; serotonin from L-tryptophan: step 1/2.</text>
</comment>
<reference evidence="20 21" key="1">
    <citation type="journal article" date="2011" name="Nature">
        <title>Genome sequencing reveals insights into physiology and longevity of the naked mole rat.</title>
        <authorList>
            <person name="Kim E.B."/>
            <person name="Fang X."/>
            <person name="Fushan A.A."/>
            <person name="Huang Z."/>
            <person name="Lobanov A.V."/>
            <person name="Han L."/>
            <person name="Marino S.M."/>
            <person name="Sun X."/>
            <person name="Turanov A.A."/>
            <person name="Yang P."/>
            <person name="Yim S.H."/>
            <person name="Zhao X."/>
            <person name="Kasaikina M.V."/>
            <person name="Stoletzki N."/>
            <person name="Peng C."/>
            <person name="Polak P."/>
            <person name="Xiong Z."/>
            <person name="Kiezun A."/>
            <person name="Zhu Y."/>
            <person name="Chen Y."/>
            <person name="Kryukov G.V."/>
            <person name="Zhang Q."/>
            <person name="Peshkin L."/>
            <person name="Yang L."/>
            <person name="Bronson R.T."/>
            <person name="Buffenstein R."/>
            <person name="Wang B."/>
            <person name="Han C."/>
            <person name="Li Q."/>
            <person name="Chen L."/>
            <person name="Zhao W."/>
            <person name="Sunyaev S.R."/>
            <person name="Park T.J."/>
            <person name="Zhang G."/>
            <person name="Wang J."/>
            <person name="Gladyshev V.N."/>
        </authorList>
    </citation>
    <scope>NUCLEOTIDE SEQUENCE [LARGE SCALE GENOMIC DNA]</scope>
</reference>
<dbReference type="AlphaFoldDB" id="G5BSX5"/>
<evidence type="ECO:0000256" key="3">
    <source>
        <dbReference type="ARBA" id="ARBA00009712"/>
    </source>
</evidence>
<dbReference type="Proteomes" id="UP000006813">
    <property type="component" value="Unassembled WGS sequence"/>
</dbReference>
<dbReference type="PROSITE" id="PS51410">
    <property type="entry name" value="BH4_AAA_HYDROXYL_2"/>
    <property type="match status" value="1"/>
</dbReference>
<protein>
    <recommendedName>
        <fullName evidence="11">Tryptophan 5-hydroxylase 2</fullName>
        <ecNumber evidence="4">1.14.16.4</ecNumber>
    </recommendedName>
    <alternativeName>
        <fullName evidence="12">Tryptophan 5-monooxygenase 2</fullName>
    </alternativeName>
</protein>
<dbReference type="InterPro" id="IPR005963">
    <property type="entry name" value="Trp_5_mOase"/>
</dbReference>
<evidence type="ECO:0000256" key="6">
    <source>
        <dbReference type="ARBA" id="ARBA00022723"/>
    </source>
</evidence>
<dbReference type="Pfam" id="PF01842">
    <property type="entry name" value="ACT"/>
    <property type="match status" value="1"/>
</dbReference>
<dbReference type="SUPFAM" id="SSF56534">
    <property type="entry name" value="Aromatic aminoacid monoxygenases, catalytic and oligomerization domains"/>
    <property type="match status" value="1"/>
</dbReference>
<feature type="binding site" evidence="15">
    <location>
        <position position="354"/>
    </location>
    <ligand>
        <name>Fe cation</name>
        <dbReference type="ChEBI" id="CHEBI:24875"/>
    </ligand>
</feature>
<feature type="binding site" evidence="16">
    <location>
        <position position="443"/>
    </location>
    <ligand>
        <name>L-tryptophan</name>
        <dbReference type="ChEBI" id="CHEBI:57912"/>
    </ligand>
</feature>
<dbReference type="EMBL" id="JH171656">
    <property type="protein sequence ID" value="EHB12385.1"/>
    <property type="molecule type" value="Genomic_DNA"/>
</dbReference>